<keyword evidence="5" id="KW-0539">Nucleus</keyword>
<feature type="compositionally biased region" description="Polar residues" evidence="6">
    <location>
        <begin position="171"/>
        <end position="189"/>
    </location>
</feature>
<dbReference type="PANTHER" id="PTHR12087">
    <property type="entry name" value="ORIGIN RECOGNITION COMPLEX SUBUNIT 4"/>
    <property type="match status" value="1"/>
</dbReference>
<comment type="subcellular location">
    <subcellularLocation>
        <location evidence="1">Nucleus</location>
    </subcellularLocation>
</comment>
<evidence type="ECO:0000256" key="5">
    <source>
        <dbReference type="ARBA" id="ARBA00023242"/>
    </source>
</evidence>
<dbReference type="PANTHER" id="PTHR12087:SF0">
    <property type="entry name" value="ORIGIN RECOGNITION COMPLEX SUBUNIT 4"/>
    <property type="match status" value="1"/>
</dbReference>
<comment type="caution">
    <text evidence="8">The sequence shown here is derived from an EMBL/GenBank/DDBJ whole genome shotgun (WGS) entry which is preliminary data.</text>
</comment>
<dbReference type="GO" id="GO:0003688">
    <property type="term" value="F:DNA replication origin binding"/>
    <property type="evidence" value="ECO:0007669"/>
    <property type="project" value="TreeGrafter"/>
</dbReference>
<evidence type="ECO:0000256" key="6">
    <source>
        <dbReference type="SAM" id="MobiDB-lite"/>
    </source>
</evidence>
<feature type="region of interest" description="Disordered" evidence="6">
    <location>
        <begin position="73"/>
        <end position="136"/>
    </location>
</feature>
<organism evidence="8 9">
    <name type="scientific">Leucocoprinus leucothites</name>
    <dbReference type="NCBI Taxonomy" id="201217"/>
    <lineage>
        <taxon>Eukaryota</taxon>
        <taxon>Fungi</taxon>
        <taxon>Dikarya</taxon>
        <taxon>Basidiomycota</taxon>
        <taxon>Agaricomycotina</taxon>
        <taxon>Agaricomycetes</taxon>
        <taxon>Agaricomycetidae</taxon>
        <taxon>Agaricales</taxon>
        <taxon>Agaricineae</taxon>
        <taxon>Agaricaceae</taxon>
        <taxon>Leucocoprinus</taxon>
    </lineage>
</organism>
<dbReference type="AlphaFoldDB" id="A0A8H5LNP7"/>
<dbReference type="SUPFAM" id="SSF52540">
    <property type="entry name" value="P-loop containing nucleoside triphosphate hydrolases"/>
    <property type="match status" value="1"/>
</dbReference>
<dbReference type="EMBL" id="JAACJO010000001">
    <property type="protein sequence ID" value="KAF5363789.1"/>
    <property type="molecule type" value="Genomic_DNA"/>
</dbReference>
<evidence type="ECO:0000256" key="4">
    <source>
        <dbReference type="ARBA" id="ARBA00023125"/>
    </source>
</evidence>
<gene>
    <name evidence="8" type="ORF">D9756_000412</name>
</gene>
<dbReference type="InterPro" id="IPR027417">
    <property type="entry name" value="P-loop_NTPase"/>
</dbReference>
<dbReference type="Proteomes" id="UP000559027">
    <property type="component" value="Unassembled WGS sequence"/>
</dbReference>
<reference evidence="8 9" key="1">
    <citation type="journal article" date="2020" name="ISME J.">
        <title>Uncovering the hidden diversity of litter-decomposition mechanisms in mushroom-forming fungi.</title>
        <authorList>
            <person name="Floudas D."/>
            <person name="Bentzer J."/>
            <person name="Ahren D."/>
            <person name="Johansson T."/>
            <person name="Persson P."/>
            <person name="Tunlid A."/>
        </authorList>
    </citation>
    <scope>NUCLEOTIDE SEQUENCE [LARGE SCALE GENOMIC DNA]</scope>
    <source>
        <strain evidence="8 9">CBS 146.42</strain>
    </source>
</reference>
<proteinExistence type="inferred from homology"/>
<sequence>MPSKRKASDIVDLSPSKRVALSKSNAAGHDTPSRQTRSAKQSTATTTSTTTPKVRRTYGKKVEKAAEALQEVVNAVPDRMDDKSCTEPEADLPVPSPTKTRRRKKLAHTQDSPSKKRPKRTMATKEPDTEPPVTPSRVKRTYTRKLVVEVPAPPSPIPVQLVPSEPCNFPATPQKSKTTSNTRQSPLKRQSLLTSKHLPPQFYPCLNAQKRVILQTLHAPSALFSVEEDGNEKTAKKLLLDLLQGTVTRSEGNSCLLLGPRGSGKSTVRRAKVIAQLELTLLPQILDQCLDALPEPPIIIRLSGWIHHTDRLAMREIAYQLGQQTGKSFLQVDDDGEEDPFIEQDDNPFLDRPNPQATETGLVLPPPSHLPALISVIPTLSRPTVVILDAFDLFALHPRQALLYCLLDTVQGYRTGMDNKGLAVVGITTRIDTINLLEKRVKSRFSGRVIRTTGISATADILSLAKRALCTPISSVAEDEDLVNEWNDSWLKQTSECLEDKEVFDMMKDTVGVVKDPKLVFRTLVYMAARLSPTSPFLTPSMFSRAVTSQRSRPPLYDSLDLPYPALCLLISAVHSMTSGHDVFTFEMLFATFRNQLRASMAAPVQVNGGSIGMVRCSRAVLLSAFEHLISSRIFVAAAAPSNSIAKEFSRYRMVLEREDVRRVVEKAGQVTLKKWLYKAE</sequence>
<dbReference type="InterPro" id="IPR032705">
    <property type="entry name" value="ORC4_C"/>
</dbReference>
<dbReference type="InterPro" id="IPR016527">
    <property type="entry name" value="ORC4"/>
</dbReference>
<feature type="region of interest" description="Disordered" evidence="6">
    <location>
        <begin position="1"/>
        <end position="60"/>
    </location>
</feature>
<keyword evidence="9" id="KW-1185">Reference proteome</keyword>
<evidence type="ECO:0000313" key="9">
    <source>
        <dbReference type="Proteomes" id="UP000559027"/>
    </source>
</evidence>
<dbReference type="Gene3D" id="3.40.50.300">
    <property type="entry name" value="P-loop containing nucleotide triphosphate hydrolases"/>
    <property type="match status" value="1"/>
</dbReference>
<comment type="similarity">
    <text evidence="2">Belongs to the ORC4 family.</text>
</comment>
<accession>A0A8H5LNP7</accession>
<feature type="region of interest" description="Disordered" evidence="6">
    <location>
        <begin position="152"/>
        <end position="189"/>
    </location>
</feature>
<evidence type="ECO:0000313" key="8">
    <source>
        <dbReference type="EMBL" id="KAF5363789.1"/>
    </source>
</evidence>
<dbReference type="GO" id="GO:0006270">
    <property type="term" value="P:DNA replication initiation"/>
    <property type="evidence" value="ECO:0007669"/>
    <property type="project" value="TreeGrafter"/>
</dbReference>
<keyword evidence="4" id="KW-0238">DNA-binding</keyword>
<evidence type="ECO:0000259" key="7">
    <source>
        <dbReference type="Pfam" id="PF14629"/>
    </source>
</evidence>
<keyword evidence="3" id="KW-0235">DNA replication</keyword>
<evidence type="ECO:0000256" key="1">
    <source>
        <dbReference type="ARBA" id="ARBA00004123"/>
    </source>
</evidence>
<name>A0A8H5LNP7_9AGAR</name>
<dbReference type="GO" id="GO:0005664">
    <property type="term" value="C:nuclear origin of replication recognition complex"/>
    <property type="evidence" value="ECO:0007669"/>
    <property type="project" value="TreeGrafter"/>
</dbReference>
<feature type="domain" description="Origin recognition complex subunit 4 C-terminal" evidence="7">
    <location>
        <begin position="464"/>
        <end position="665"/>
    </location>
</feature>
<protein>
    <recommendedName>
        <fullName evidence="7">Origin recognition complex subunit 4 C-terminal domain-containing protein</fullName>
    </recommendedName>
</protein>
<dbReference type="Pfam" id="PF14629">
    <property type="entry name" value="ORC4_C"/>
    <property type="match status" value="1"/>
</dbReference>
<dbReference type="OrthoDB" id="343623at2759"/>
<feature type="compositionally biased region" description="Low complexity" evidence="6">
    <location>
        <begin position="35"/>
        <end position="52"/>
    </location>
</feature>
<evidence type="ECO:0000256" key="2">
    <source>
        <dbReference type="ARBA" id="ARBA00005334"/>
    </source>
</evidence>
<evidence type="ECO:0000256" key="3">
    <source>
        <dbReference type="ARBA" id="ARBA00022705"/>
    </source>
</evidence>